<feature type="transmembrane region" description="Helical" evidence="7">
    <location>
        <begin position="110"/>
        <end position="130"/>
    </location>
</feature>
<protein>
    <submittedName>
        <fullName evidence="8">Major facilitator superfamily transporter</fullName>
    </submittedName>
</protein>
<dbReference type="InterPro" id="IPR036259">
    <property type="entry name" value="MFS_trans_sf"/>
</dbReference>
<dbReference type="VEuPathDB" id="TrichDB:TRFO_08829"/>
<dbReference type="Gene3D" id="1.20.1250.20">
    <property type="entry name" value="MFS general substrate transporter like domains"/>
    <property type="match status" value="2"/>
</dbReference>
<dbReference type="GeneID" id="94829226"/>
<feature type="transmembrane region" description="Helical" evidence="7">
    <location>
        <begin position="441"/>
        <end position="461"/>
    </location>
</feature>
<name>A0A1J4JHC5_9EUKA</name>
<feature type="compositionally biased region" description="Basic and acidic residues" evidence="6">
    <location>
        <begin position="466"/>
        <end position="484"/>
    </location>
</feature>
<dbReference type="RefSeq" id="XP_068351689.1">
    <property type="nucleotide sequence ID" value="XM_068494522.1"/>
</dbReference>
<feature type="transmembrane region" description="Helical" evidence="7">
    <location>
        <begin position="266"/>
        <end position="285"/>
    </location>
</feature>
<comment type="subcellular location">
    <subcellularLocation>
        <location evidence="1">Membrane</location>
        <topology evidence="1">Multi-pass membrane protein</topology>
    </subcellularLocation>
</comment>
<feature type="compositionally biased region" description="Low complexity" evidence="6">
    <location>
        <begin position="485"/>
        <end position="507"/>
    </location>
</feature>
<evidence type="ECO:0000256" key="3">
    <source>
        <dbReference type="ARBA" id="ARBA00022692"/>
    </source>
</evidence>
<keyword evidence="2" id="KW-0813">Transport</keyword>
<feature type="transmembrane region" description="Helical" evidence="7">
    <location>
        <begin position="38"/>
        <end position="67"/>
    </location>
</feature>
<feature type="transmembrane region" description="Helical" evidence="7">
    <location>
        <begin position="316"/>
        <end position="336"/>
    </location>
</feature>
<dbReference type="InterPro" id="IPR011701">
    <property type="entry name" value="MFS"/>
</dbReference>
<keyword evidence="9" id="KW-1185">Reference proteome</keyword>
<dbReference type="OrthoDB" id="28755at2759"/>
<evidence type="ECO:0000256" key="4">
    <source>
        <dbReference type="ARBA" id="ARBA00022989"/>
    </source>
</evidence>
<feature type="transmembrane region" description="Helical" evidence="7">
    <location>
        <begin position="79"/>
        <end position="98"/>
    </location>
</feature>
<keyword evidence="4 7" id="KW-1133">Transmembrane helix</keyword>
<feature type="transmembrane region" description="Helical" evidence="7">
    <location>
        <begin position="182"/>
        <end position="204"/>
    </location>
</feature>
<dbReference type="SUPFAM" id="SSF103473">
    <property type="entry name" value="MFS general substrate transporter"/>
    <property type="match status" value="1"/>
</dbReference>
<evidence type="ECO:0000313" key="8">
    <source>
        <dbReference type="EMBL" id="OHS98552.1"/>
    </source>
</evidence>
<evidence type="ECO:0000313" key="9">
    <source>
        <dbReference type="Proteomes" id="UP000179807"/>
    </source>
</evidence>
<dbReference type="PANTHER" id="PTHR19432:SF26">
    <property type="entry name" value="MAJOR FACILITATOR SUPERFAMILY (MFS) PROFILE DOMAIN-CONTAINING PROTEIN"/>
    <property type="match status" value="1"/>
</dbReference>
<reference evidence="8" key="1">
    <citation type="submission" date="2016-10" db="EMBL/GenBank/DDBJ databases">
        <authorList>
            <person name="Benchimol M."/>
            <person name="Almeida L.G."/>
            <person name="Vasconcelos A.T."/>
            <person name="Perreira-Neves A."/>
            <person name="Rosa I.A."/>
            <person name="Tasca T."/>
            <person name="Bogo M.R."/>
            <person name="de Souza W."/>
        </authorList>
    </citation>
    <scope>NUCLEOTIDE SEQUENCE [LARGE SCALE GENOMIC DNA]</scope>
    <source>
        <strain evidence="8">K</strain>
    </source>
</reference>
<feature type="transmembrane region" description="Helical" evidence="7">
    <location>
        <begin position="216"/>
        <end position="236"/>
    </location>
</feature>
<accession>A0A1J4JHC5</accession>
<evidence type="ECO:0000256" key="5">
    <source>
        <dbReference type="ARBA" id="ARBA00023136"/>
    </source>
</evidence>
<feature type="compositionally biased region" description="Basic and acidic residues" evidence="6">
    <location>
        <begin position="508"/>
        <end position="517"/>
    </location>
</feature>
<feature type="region of interest" description="Disordered" evidence="6">
    <location>
        <begin position="466"/>
        <end position="517"/>
    </location>
</feature>
<feature type="region of interest" description="Disordered" evidence="6">
    <location>
        <begin position="1"/>
        <end position="26"/>
    </location>
</feature>
<feature type="transmembrane region" description="Helical" evidence="7">
    <location>
        <begin position="374"/>
        <end position="394"/>
    </location>
</feature>
<feature type="transmembrane region" description="Helical" evidence="7">
    <location>
        <begin position="348"/>
        <end position="367"/>
    </location>
</feature>
<evidence type="ECO:0000256" key="2">
    <source>
        <dbReference type="ARBA" id="ARBA00022448"/>
    </source>
</evidence>
<evidence type="ECO:0000256" key="1">
    <source>
        <dbReference type="ARBA" id="ARBA00004141"/>
    </source>
</evidence>
<proteinExistence type="predicted"/>
<dbReference type="GO" id="GO:0016020">
    <property type="term" value="C:membrane"/>
    <property type="evidence" value="ECO:0007669"/>
    <property type="project" value="UniProtKB-SubCell"/>
</dbReference>
<feature type="transmembrane region" description="Helical" evidence="7">
    <location>
        <begin position="142"/>
        <end position="162"/>
    </location>
</feature>
<dbReference type="EMBL" id="MLAK01001049">
    <property type="protein sequence ID" value="OHS98552.1"/>
    <property type="molecule type" value="Genomic_DNA"/>
</dbReference>
<keyword evidence="3 7" id="KW-0812">Transmembrane</keyword>
<dbReference type="GO" id="GO:0008506">
    <property type="term" value="F:sucrose:proton symporter activity"/>
    <property type="evidence" value="ECO:0007669"/>
    <property type="project" value="TreeGrafter"/>
</dbReference>
<dbReference type="Pfam" id="PF07690">
    <property type="entry name" value="MFS_1"/>
    <property type="match status" value="2"/>
</dbReference>
<evidence type="ECO:0000256" key="6">
    <source>
        <dbReference type="SAM" id="MobiDB-lite"/>
    </source>
</evidence>
<evidence type="ECO:0000256" key="7">
    <source>
        <dbReference type="SAM" id="Phobius"/>
    </source>
</evidence>
<keyword evidence="5 7" id="KW-0472">Membrane</keyword>
<comment type="caution">
    <text evidence="8">The sequence shown here is derived from an EMBL/GenBank/DDBJ whole genome shotgun (WGS) entry which is preliminary data.</text>
</comment>
<sequence length="517" mass="56162">MPDSSSSDIDHADQISANETPSTKKGWVPLSQRDHLSFIHIMGITVGTLAATLLFNILYTLFTPLVVKLKISQIGRTMILFSGGLIGITINPIAGVISDSIMFRWGRRRIFMVVGGICVVLGLVVMMYCVEIGERLSKTHTLQAQQGVMIAALEFVMIAGNFVQTPARTLCSDVTPLKQQVLVSSCVAVYSGFGGIFSNLVGGLELYKYTSLSQESFVLVVGLVIVAISLTITIVVTPEEPLKVKPRSVNPFTQVFYALKNMPKPIIRISICYFFAMIACYQIGVQQTDFMGRTIEEGDNAIDAGQEMIDKYQKGVSWAMMCNVMNYGVQFVYSFIHPYVCQLIGMKWVFIALLAIVGVMYLLYLFVRNKLAFLFINFPVGLATVAYLAIPQAIVSLTVPTEQLGAYIGALQIFGNIGSQISNFLIGMGGSELWPNQPGTLIGVSSAFAFVAALVGFFIIIPKQSQKDVSVDDQGEEKSEKDSSESSSNSSSSSSSGSSTSTTSSSKVSHDKNPVEL</sequence>
<dbReference type="Proteomes" id="UP000179807">
    <property type="component" value="Unassembled WGS sequence"/>
</dbReference>
<gene>
    <name evidence="8" type="ORF">TRFO_08829</name>
</gene>
<organism evidence="8 9">
    <name type="scientific">Tritrichomonas foetus</name>
    <dbReference type="NCBI Taxonomy" id="1144522"/>
    <lineage>
        <taxon>Eukaryota</taxon>
        <taxon>Metamonada</taxon>
        <taxon>Parabasalia</taxon>
        <taxon>Tritrichomonadida</taxon>
        <taxon>Tritrichomonadidae</taxon>
        <taxon>Tritrichomonas</taxon>
    </lineage>
</organism>
<dbReference type="AlphaFoldDB" id="A0A1J4JHC5"/>
<dbReference type="PANTHER" id="PTHR19432">
    <property type="entry name" value="SUGAR TRANSPORTER"/>
    <property type="match status" value="1"/>
</dbReference>